<keyword evidence="8 11" id="KW-0560">Oxidoreductase</keyword>
<comment type="pathway">
    <text evidence="2 11">Cofactor biosynthesis; NAD(+) biosynthesis; iminoaspartate from L-aspartate (oxidase route): step 1/1.</text>
</comment>
<evidence type="ECO:0000259" key="13">
    <source>
        <dbReference type="Pfam" id="PF02910"/>
    </source>
</evidence>
<evidence type="ECO:0000256" key="11">
    <source>
        <dbReference type="RuleBase" id="RU362049"/>
    </source>
</evidence>
<dbReference type="SUPFAM" id="SSF51905">
    <property type="entry name" value="FAD/NAD(P)-binding domain"/>
    <property type="match status" value="1"/>
</dbReference>
<evidence type="ECO:0000256" key="7">
    <source>
        <dbReference type="ARBA" id="ARBA00022827"/>
    </source>
</evidence>
<dbReference type="PANTHER" id="PTHR42716:SF2">
    <property type="entry name" value="L-ASPARTATE OXIDASE, CHLOROPLASTIC"/>
    <property type="match status" value="1"/>
</dbReference>
<comment type="function">
    <text evidence="11">Catalyzes the oxidation of L-aspartate to iminoaspartate.</text>
</comment>
<proteinExistence type="inferred from homology"/>
<dbReference type="GO" id="GO:0034628">
    <property type="term" value="P:'de novo' NAD+ biosynthetic process from L-aspartate"/>
    <property type="evidence" value="ECO:0007669"/>
    <property type="project" value="TreeGrafter"/>
</dbReference>
<dbReference type="Pfam" id="PF00890">
    <property type="entry name" value="FAD_binding_2"/>
    <property type="match status" value="1"/>
</dbReference>
<dbReference type="InterPro" id="IPR036188">
    <property type="entry name" value="FAD/NAD-bd_sf"/>
</dbReference>
<dbReference type="Gene3D" id="1.20.58.100">
    <property type="entry name" value="Fumarate reductase/succinate dehydrogenase flavoprotein-like, C-terminal domain"/>
    <property type="match status" value="1"/>
</dbReference>
<evidence type="ECO:0000256" key="3">
    <source>
        <dbReference type="ARBA" id="ARBA00008562"/>
    </source>
</evidence>
<dbReference type="Proteomes" id="UP000019141">
    <property type="component" value="Unassembled WGS sequence"/>
</dbReference>
<evidence type="ECO:0000256" key="9">
    <source>
        <dbReference type="ARBA" id="ARBA00048305"/>
    </source>
</evidence>
<dbReference type="AlphaFoldDB" id="W4LHH7"/>
<dbReference type="NCBIfam" id="TIGR00551">
    <property type="entry name" value="nadB"/>
    <property type="match status" value="1"/>
</dbReference>
<dbReference type="GO" id="GO:0008734">
    <property type="term" value="F:L-aspartate oxidase activity"/>
    <property type="evidence" value="ECO:0007669"/>
    <property type="project" value="UniProtKB-UniRule"/>
</dbReference>
<comment type="similarity">
    <text evidence="3 11">Belongs to the FAD-dependent oxidoreductase 2 family. NadB subfamily.</text>
</comment>
<dbReference type="EC" id="1.4.3.16" evidence="4 10"/>
<dbReference type="Pfam" id="PF02910">
    <property type="entry name" value="Succ_DH_flav_C"/>
    <property type="match status" value="1"/>
</dbReference>
<evidence type="ECO:0000256" key="10">
    <source>
        <dbReference type="NCBIfam" id="TIGR00551"/>
    </source>
</evidence>
<evidence type="ECO:0000256" key="1">
    <source>
        <dbReference type="ARBA" id="ARBA00001974"/>
    </source>
</evidence>
<dbReference type="HOGENOM" id="CLU_014312_3_2_7"/>
<feature type="domain" description="FAD-dependent oxidoreductase 2 FAD-binding" evidence="12">
    <location>
        <begin position="10"/>
        <end position="376"/>
    </location>
</feature>
<dbReference type="UniPathway" id="UPA00253">
    <property type="reaction ID" value="UER00326"/>
</dbReference>
<dbReference type="Gene3D" id="3.90.700.10">
    <property type="entry name" value="Succinate dehydrogenase/fumarate reductase flavoprotein, catalytic domain"/>
    <property type="match status" value="1"/>
</dbReference>
<dbReference type="InterPro" id="IPR003953">
    <property type="entry name" value="FAD-dep_OxRdtase_2_FAD-bd"/>
</dbReference>
<comment type="caution">
    <text evidence="14">The sequence shown here is derived from an EMBL/GenBank/DDBJ whole genome shotgun (WGS) entry which is preliminary data.</text>
</comment>
<evidence type="ECO:0000259" key="12">
    <source>
        <dbReference type="Pfam" id="PF00890"/>
    </source>
</evidence>
<dbReference type="InterPro" id="IPR015939">
    <property type="entry name" value="Fum_Rdtase/Succ_DH_flav-like_C"/>
</dbReference>
<gene>
    <name evidence="14" type="ORF">ETSY1_23710</name>
</gene>
<keyword evidence="6 11" id="KW-0662">Pyridine nucleotide biosynthesis</keyword>
<comment type="subcellular location">
    <subcellularLocation>
        <location evidence="11">Cytoplasm</location>
    </subcellularLocation>
</comment>
<keyword evidence="15" id="KW-1185">Reference proteome</keyword>
<evidence type="ECO:0000256" key="5">
    <source>
        <dbReference type="ARBA" id="ARBA00022630"/>
    </source>
</evidence>
<comment type="catalytic activity">
    <reaction evidence="9">
        <text>L-aspartate + O2 = iminosuccinate + H2O2</text>
        <dbReference type="Rhea" id="RHEA:25876"/>
        <dbReference type="ChEBI" id="CHEBI:15379"/>
        <dbReference type="ChEBI" id="CHEBI:16240"/>
        <dbReference type="ChEBI" id="CHEBI:29991"/>
        <dbReference type="ChEBI" id="CHEBI:77875"/>
        <dbReference type="EC" id="1.4.3.16"/>
    </reaction>
    <physiologicalReaction direction="left-to-right" evidence="9">
        <dbReference type="Rhea" id="RHEA:25877"/>
    </physiologicalReaction>
</comment>
<dbReference type="SUPFAM" id="SSF46977">
    <property type="entry name" value="Succinate dehydrogenase/fumarate reductase flavoprotein C-terminal domain"/>
    <property type="match status" value="1"/>
</dbReference>
<dbReference type="InterPro" id="IPR005288">
    <property type="entry name" value="NadB"/>
</dbReference>
<evidence type="ECO:0000256" key="4">
    <source>
        <dbReference type="ARBA" id="ARBA00012173"/>
    </source>
</evidence>
<organism evidence="14 15">
    <name type="scientific">Entotheonella factor</name>
    <dbReference type="NCBI Taxonomy" id="1429438"/>
    <lineage>
        <taxon>Bacteria</taxon>
        <taxon>Pseudomonadati</taxon>
        <taxon>Nitrospinota/Tectimicrobiota group</taxon>
        <taxon>Candidatus Tectimicrobiota</taxon>
        <taxon>Candidatus Entotheonellia</taxon>
        <taxon>Candidatus Entotheonellales</taxon>
        <taxon>Candidatus Entotheonellaceae</taxon>
        <taxon>Candidatus Entotheonella</taxon>
    </lineage>
</organism>
<reference evidence="14 15" key="1">
    <citation type="journal article" date="2014" name="Nature">
        <title>An environmental bacterial taxon with a large and distinct metabolic repertoire.</title>
        <authorList>
            <person name="Wilson M.C."/>
            <person name="Mori T."/>
            <person name="Ruckert C."/>
            <person name="Uria A.R."/>
            <person name="Helf M.J."/>
            <person name="Takada K."/>
            <person name="Gernert C."/>
            <person name="Steffens U.A."/>
            <person name="Heycke N."/>
            <person name="Schmitt S."/>
            <person name="Rinke C."/>
            <person name="Helfrich E.J."/>
            <person name="Brachmann A.O."/>
            <person name="Gurgui C."/>
            <person name="Wakimoto T."/>
            <person name="Kracht M."/>
            <person name="Crusemann M."/>
            <person name="Hentschel U."/>
            <person name="Abe I."/>
            <person name="Matsunaga S."/>
            <person name="Kalinowski J."/>
            <person name="Takeyama H."/>
            <person name="Piel J."/>
        </authorList>
    </citation>
    <scope>NUCLEOTIDE SEQUENCE [LARGE SCALE GENOMIC DNA]</scope>
    <source>
        <strain evidence="15">TSY1</strain>
    </source>
</reference>
<dbReference type="FunFam" id="3.90.700.10:FF:000002">
    <property type="entry name" value="L-aspartate oxidase"/>
    <property type="match status" value="1"/>
</dbReference>
<dbReference type="PATRIC" id="fig|1429438.4.peg.4555"/>
<feature type="domain" description="Fumarate reductase/succinate dehydrogenase flavoprotein-like C-terminal" evidence="13">
    <location>
        <begin position="425"/>
        <end position="510"/>
    </location>
</feature>
<dbReference type="PANTHER" id="PTHR42716">
    <property type="entry name" value="L-ASPARTATE OXIDASE"/>
    <property type="match status" value="1"/>
</dbReference>
<dbReference type="Gene3D" id="3.50.50.60">
    <property type="entry name" value="FAD/NAD(P)-binding domain"/>
    <property type="match status" value="1"/>
</dbReference>
<protein>
    <recommendedName>
        <fullName evidence="4 10">L-aspartate oxidase</fullName>
        <ecNumber evidence="4 10">1.4.3.16</ecNumber>
    </recommendedName>
</protein>
<keyword evidence="5 11" id="KW-0285">Flavoprotein</keyword>
<dbReference type="PRINTS" id="PR00368">
    <property type="entry name" value="FADPNR"/>
</dbReference>
<comment type="cofactor">
    <cofactor evidence="1 11">
        <name>FAD</name>
        <dbReference type="ChEBI" id="CHEBI:57692"/>
    </cofactor>
</comment>
<name>W4LHH7_ENTF1</name>
<dbReference type="InterPro" id="IPR037099">
    <property type="entry name" value="Fum_R/Succ_DH_flav-like_C_sf"/>
</dbReference>
<accession>W4LHH7</accession>
<evidence type="ECO:0000313" key="15">
    <source>
        <dbReference type="Proteomes" id="UP000019141"/>
    </source>
</evidence>
<dbReference type="EMBL" id="AZHW01000696">
    <property type="protein sequence ID" value="ETW97180.1"/>
    <property type="molecule type" value="Genomic_DNA"/>
</dbReference>
<dbReference type="InterPro" id="IPR027477">
    <property type="entry name" value="Succ_DH/fumarate_Rdtase_cat_sf"/>
</dbReference>
<dbReference type="NCBIfam" id="NF005701">
    <property type="entry name" value="PRK07512.1"/>
    <property type="match status" value="1"/>
</dbReference>
<evidence type="ECO:0000256" key="6">
    <source>
        <dbReference type="ARBA" id="ARBA00022642"/>
    </source>
</evidence>
<sequence length="518" mass="55284">MMSISPQVYDVIVIGSGVAGLRVALSLTDYRVLLVTKTQLGAGSSQWAQGGIAAAMGSGDSPELHAYDTLAVSGDIANADAVSVLTRLGPDCMRWLMALGVAFDHDQGNLCLGREAAHSCPRILHAQGDATGAELIRALTLSVRQSIRVEVAEACEVEELVVHAGRVAGVMARQGGERRLYRAPAVVLATGGIGQLYRYTTNPPEATADGLALAARAGAHLADIEFVQFHPTALATGSDPLPLLTEALRGAGAILVNELNDRFMLAEHKAAELAPRDVVARAVWHQLQAGHTAFLDARDTIGARFPDHFPTVFAYCRSQGLDPRLDRLPIAPAAHYHMGGVAVDLVGRTSVSGLWACGEVACTGVHGANRLASNSLLEGLVFAERVGQDLRCFLRSQRTSVPSGLGLADMSQRSWPEGEDDRVIRQIRDIMWTDAGLVRTASGLADAIGQLHELEMTDAVRSQRGKNMLTVAQLIAMAALARKESRGAHFRVDYPEATGTWAHGSVWTLKALEAYQMT</sequence>
<dbReference type="GO" id="GO:0005737">
    <property type="term" value="C:cytoplasm"/>
    <property type="evidence" value="ECO:0007669"/>
    <property type="project" value="UniProtKB-SubCell"/>
</dbReference>
<keyword evidence="7 11" id="KW-0274">FAD</keyword>
<evidence type="ECO:0000256" key="2">
    <source>
        <dbReference type="ARBA" id="ARBA00004950"/>
    </source>
</evidence>
<evidence type="ECO:0000256" key="8">
    <source>
        <dbReference type="ARBA" id="ARBA00023002"/>
    </source>
</evidence>
<evidence type="ECO:0000313" key="14">
    <source>
        <dbReference type="EMBL" id="ETW97180.1"/>
    </source>
</evidence>
<dbReference type="SUPFAM" id="SSF56425">
    <property type="entry name" value="Succinate dehydrogenase/fumarate reductase flavoprotein, catalytic domain"/>
    <property type="match status" value="1"/>
</dbReference>